<reference evidence="1 2" key="1">
    <citation type="submission" date="2020-09" db="EMBL/GenBank/DDBJ databases">
        <title>Genome sequencing and assembly of Pontibacter sp.</title>
        <authorList>
            <person name="Chhetri G."/>
        </authorList>
    </citation>
    <scope>NUCLEOTIDE SEQUENCE [LARGE SCALE GENOMIC DNA]</scope>
    <source>
        <strain evidence="1 2">JH31</strain>
    </source>
</reference>
<protein>
    <submittedName>
        <fullName evidence="1">Uncharacterized protein</fullName>
    </submittedName>
</protein>
<dbReference type="RefSeq" id="WP_191184289.1">
    <property type="nucleotide sequence ID" value="NZ_JACXAJ010000006.1"/>
</dbReference>
<organism evidence="1 2">
    <name type="scientific">Pontibacter aquaedesilientis</name>
    <dbReference type="NCBI Taxonomy" id="2766980"/>
    <lineage>
        <taxon>Bacteria</taxon>
        <taxon>Pseudomonadati</taxon>
        <taxon>Bacteroidota</taxon>
        <taxon>Cytophagia</taxon>
        <taxon>Cytophagales</taxon>
        <taxon>Hymenobacteraceae</taxon>
        <taxon>Pontibacter</taxon>
    </lineage>
</organism>
<evidence type="ECO:0000313" key="1">
    <source>
        <dbReference type="EMBL" id="MBD1398145.1"/>
    </source>
</evidence>
<sequence>MNILMAVYSNILNISDNVEVEPQFSLFRIDDANENVELAMKANGGKPVIDQEEVIRMGGFGTIQMRLSRS</sequence>
<dbReference type="EMBL" id="JACXAJ010000006">
    <property type="protein sequence ID" value="MBD1398145.1"/>
    <property type="molecule type" value="Genomic_DNA"/>
</dbReference>
<name>A0ABR7XIM7_9BACT</name>
<gene>
    <name evidence="1" type="ORF">H9Q13_13300</name>
</gene>
<dbReference type="Proteomes" id="UP000625551">
    <property type="component" value="Unassembled WGS sequence"/>
</dbReference>
<evidence type="ECO:0000313" key="2">
    <source>
        <dbReference type="Proteomes" id="UP000625551"/>
    </source>
</evidence>
<comment type="caution">
    <text evidence="1">The sequence shown here is derived from an EMBL/GenBank/DDBJ whole genome shotgun (WGS) entry which is preliminary data.</text>
</comment>
<keyword evidence="2" id="KW-1185">Reference proteome</keyword>
<accession>A0ABR7XIM7</accession>
<proteinExistence type="predicted"/>